<accession>A0A2S0WLB1</accession>
<dbReference type="InterPro" id="IPR011701">
    <property type="entry name" value="MFS"/>
</dbReference>
<keyword evidence="7" id="KW-1185">Reference proteome</keyword>
<dbReference type="SUPFAM" id="SSF103473">
    <property type="entry name" value="MFS general substrate transporter"/>
    <property type="match status" value="1"/>
</dbReference>
<proteinExistence type="predicted"/>
<dbReference type="PANTHER" id="PTHR23501">
    <property type="entry name" value="MAJOR FACILITATOR SUPERFAMILY"/>
    <property type="match status" value="1"/>
</dbReference>
<dbReference type="AlphaFoldDB" id="A0A2S0WLB1"/>
<organism evidence="6 7">
    <name type="scientific">Aeromicrobium chenweiae</name>
    <dbReference type="NCBI Taxonomy" id="2079793"/>
    <lineage>
        <taxon>Bacteria</taxon>
        <taxon>Bacillati</taxon>
        <taxon>Actinomycetota</taxon>
        <taxon>Actinomycetes</taxon>
        <taxon>Propionibacteriales</taxon>
        <taxon>Nocardioidaceae</taxon>
        <taxon>Aeromicrobium</taxon>
    </lineage>
</organism>
<dbReference type="Gene3D" id="1.20.1720.10">
    <property type="entry name" value="Multidrug resistance protein D"/>
    <property type="match status" value="1"/>
</dbReference>
<reference evidence="7" key="1">
    <citation type="submission" date="2018-01" db="EMBL/GenBank/DDBJ databases">
        <authorList>
            <person name="Li J."/>
        </authorList>
    </citation>
    <scope>NUCLEOTIDE SEQUENCE [LARGE SCALE GENOMIC DNA]</scope>
    <source>
        <strain evidence="7">592</strain>
    </source>
</reference>
<dbReference type="GO" id="GO:0022857">
    <property type="term" value="F:transmembrane transporter activity"/>
    <property type="evidence" value="ECO:0007669"/>
    <property type="project" value="InterPro"/>
</dbReference>
<evidence type="ECO:0000256" key="5">
    <source>
        <dbReference type="ARBA" id="ARBA00023136"/>
    </source>
</evidence>
<dbReference type="InterPro" id="IPR020846">
    <property type="entry name" value="MFS_dom"/>
</dbReference>
<dbReference type="OrthoDB" id="3453194at2"/>
<gene>
    <name evidence="6" type="ORF">C3E78_07545</name>
</gene>
<sequence length="581" mass="60442">MTQSPAIRPASKVLLALAAVAISFAAADTYVVVLALPDMMSSAGLNLDDLQRAAPIVSGFLLGYVGVLPLIGRISDLRGRVPVLLGSLVVFVVGSAVTAAAYDLETIVAGRLIQGIGGGGLIPPTLALVADLWPPHRRGLPLGVVGAVQELGSVLGPLYGAAVLAFGDWRTIFWLNCAIGLVLAAAMVPLRDAVHEATTGKRFDVAGAALGVLALAGIALVMSAPTRLVQDVEIGRAFLPVTGDSRWLTPLALATFVLLALFLLRLATARQPLVAWRGWPALARETDIWGALLLTLGLGAVILTFASAEPEKGAVSPDAPWLLPIAVVAFVGFAVRQRRAAEPLIPRGALGSRVAWGALVVSFFVGASLIAALVDIPFFARLTVHRDSQLDAALVLVRFLVALPVGALIGGWLLRRVPAHVLTAVAMLLSALAFWHMTTWDRTSLDHPVETWSLVLGGLGFGLAIAPVNAVLLAHTADAVHGVASALLIVARMVGMLLGISALTTIGLRAFYAATDKIPPAAQLCNGEARLCQAYKDAQIDAGITQLHAVFWGATVCAVLAAVLALVLLRPVRTTSAAPAT</sequence>
<evidence type="ECO:0000256" key="2">
    <source>
        <dbReference type="ARBA" id="ARBA00022448"/>
    </source>
</evidence>
<dbReference type="InterPro" id="IPR036259">
    <property type="entry name" value="MFS_trans_sf"/>
</dbReference>
<dbReference type="KEGG" id="aez:C3E78_07545"/>
<evidence type="ECO:0000313" key="6">
    <source>
        <dbReference type="EMBL" id="AWB92062.1"/>
    </source>
</evidence>
<protein>
    <submittedName>
        <fullName evidence="6">MFS transporter</fullName>
    </submittedName>
</protein>
<keyword evidence="4" id="KW-1133">Transmembrane helix</keyword>
<comment type="subcellular location">
    <subcellularLocation>
        <location evidence="1">Cell inner membrane</location>
        <topology evidence="1">Multi-pass membrane protein</topology>
    </subcellularLocation>
</comment>
<evidence type="ECO:0000256" key="4">
    <source>
        <dbReference type="ARBA" id="ARBA00022989"/>
    </source>
</evidence>
<dbReference type="EMBL" id="CP026952">
    <property type="protein sequence ID" value="AWB92062.1"/>
    <property type="molecule type" value="Genomic_DNA"/>
</dbReference>
<accession>A0A5F2ETE7</accession>
<keyword evidence="5" id="KW-0472">Membrane</keyword>
<dbReference type="PANTHER" id="PTHR23501:SF191">
    <property type="entry name" value="VACUOLAR BASIC AMINO ACID TRANSPORTER 4"/>
    <property type="match status" value="1"/>
</dbReference>
<evidence type="ECO:0000256" key="3">
    <source>
        <dbReference type="ARBA" id="ARBA00022692"/>
    </source>
</evidence>
<dbReference type="RefSeq" id="WP_108577707.1">
    <property type="nucleotide sequence ID" value="NZ_CP026952.1"/>
</dbReference>
<evidence type="ECO:0000256" key="1">
    <source>
        <dbReference type="ARBA" id="ARBA00004429"/>
    </source>
</evidence>
<dbReference type="PROSITE" id="PS50850">
    <property type="entry name" value="MFS"/>
    <property type="match status" value="1"/>
</dbReference>
<keyword evidence="2" id="KW-0813">Transport</keyword>
<dbReference type="Pfam" id="PF07690">
    <property type="entry name" value="MFS_1"/>
    <property type="match status" value="1"/>
</dbReference>
<evidence type="ECO:0000313" key="7">
    <source>
        <dbReference type="Proteomes" id="UP000244384"/>
    </source>
</evidence>
<name>A0A2S0WLB1_9ACTN</name>
<dbReference type="Proteomes" id="UP000244384">
    <property type="component" value="Chromosome"/>
</dbReference>
<dbReference type="GO" id="GO:0005886">
    <property type="term" value="C:plasma membrane"/>
    <property type="evidence" value="ECO:0007669"/>
    <property type="project" value="UniProtKB-SubCell"/>
</dbReference>
<dbReference type="Gene3D" id="1.20.1250.20">
    <property type="entry name" value="MFS general substrate transporter like domains"/>
    <property type="match status" value="1"/>
</dbReference>
<keyword evidence="3" id="KW-0812">Transmembrane</keyword>